<evidence type="ECO:0000313" key="1">
    <source>
        <dbReference type="EMBL" id="KAF2002195.1"/>
    </source>
</evidence>
<dbReference type="EMBL" id="ML977578">
    <property type="protein sequence ID" value="KAF2002195.1"/>
    <property type="molecule type" value="Genomic_DNA"/>
</dbReference>
<evidence type="ECO:0000313" key="2">
    <source>
        <dbReference type="Proteomes" id="UP000799779"/>
    </source>
</evidence>
<dbReference type="AlphaFoldDB" id="A0A6A5WT02"/>
<name>A0A6A5WT02_9PLEO</name>
<feature type="non-terminal residue" evidence="1">
    <location>
        <position position="1"/>
    </location>
</feature>
<keyword evidence="2" id="KW-1185">Reference proteome</keyword>
<accession>A0A6A5WT02</accession>
<sequence length="155" mass="16314">TLSICTGLSAQPFTDTFINATTSFLVTAFTFPAGKAPPGVHRLGVYKLHKWTVQDLRGDGGLADVGGFAGTGDPAKRAVERFIDFDQGKGSPGISLEMCENGLLGDKAMEEQGSSKSENLCRSGEEILVIGWGFKEEGVRFGVEVGGEGELDVVG</sequence>
<dbReference type="Proteomes" id="UP000799779">
    <property type="component" value="Unassembled WGS sequence"/>
</dbReference>
<gene>
    <name evidence="1" type="ORF">P154DRAFT_574145</name>
</gene>
<organism evidence="1 2">
    <name type="scientific">Amniculicola lignicola CBS 123094</name>
    <dbReference type="NCBI Taxonomy" id="1392246"/>
    <lineage>
        <taxon>Eukaryota</taxon>
        <taxon>Fungi</taxon>
        <taxon>Dikarya</taxon>
        <taxon>Ascomycota</taxon>
        <taxon>Pezizomycotina</taxon>
        <taxon>Dothideomycetes</taxon>
        <taxon>Pleosporomycetidae</taxon>
        <taxon>Pleosporales</taxon>
        <taxon>Amniculicolaceae</taxon>
        <taxon>Amniculicola</taxon>
    </lineage>
</organism>
<reference evidence="1" key="1">
    <citation type="journal article" date="2020" name="Stud. Mycol.">
        <title>101 Dothideomycetes genomes: a test case for predicting lifestyles and emergence of pathogens.</title>
        <authorList>
            <person name="Haridas S."/>
            <person name="Albert R."/>
            <person name="Binder M."/>
            <person name="Bloem J."/>
            <person name="Labutti K."/>
            <person name="Salamov A."/>
            <person name="Andreopoulos B."/>
            <person name="Baker S."/>
            <person name="Barry K."/>
            <person name="Bills G."/>
            <person name="Bluhm B."/>
            <person name="Cannon C."/>
            <person name="Castanera R."/>
            <person name="Culley D."/>
            <person name="Daum C."/>
            <person name="Ezra D."/>
            <person name="Gonzalez J."/>
            <person name="Henrissat B."/>
            <person name="Kuo A."/>
            <person name="Liang C."/>
            <person name="Lipzen A."/>
            <person name="Lutzoni F."/>
            <person name="Magnuson J."/>
            <person name="Mondo S."/>
            <person name="Nolan M."/>
            <person name="Ohm R."/>
            <person name="Pangilinan J."/>
            <person name="Park H.-J."/>
            <person name="Ramirez L."/>
            <person name="Alfaro M."/>
            <person name="Sun H."/>
            <person name="Tritt A."/>
            <person name="Yoshinaga Y."/>
            <person name="Zwiers L.-H."/>
            <person name="Turgeon B."/>
            <person name="Goodwin S."/>
            <person name="Spatafora J."/>
            <person name="Crous P."/>
            <person name="Grigoriev I."/>
        </authorList>
    </citation>
    <scope>NUCLEOTIDE SEQUENCE</scope>
    <source>
        <strain evidence="1">CBS 123094</strain>
    </source>
</reference>
<proteinExistence type="predicted"/>
<protein>
    <submittedName>
        <fullName evidence="1">Uncharacterized protein</fullName>
    </submittedName>
</protein>